<sequence length="200" mass="23328">MRLNSCIKICCKNVVLVPYRKRHVEKYHTWMESETLRKQTASERLNLEEEYEMQQTWLNDENKCTFIVLDAETWNHSSDETKSMIGDANLYIKKNDTEVIGEVGVMIADKNFRGRGLGREAALLILRYGAEEIKVNKFQAIISMDNVISVNMFKKFKFCIESESAVFNEVTLSRHVDSDWLEWVRKETSDYKLSPTEPNA</sequence>
<keyword evidence="2" id="KW-0808">Transferase</keyword>
<feature type="domain" description="N-acetyltransferase" evidence="4">
    <location>
        <begin position="14"/>
        <end position="158"/>
    </location>
</feature>
<dbReference type="InterPro" id="IPR039135">
    <property type="entry name" value="NAT9-like"/>
</dbReference>
<comment type="similarity">
    <text evidence="1">Belongs to the acetyltransferase family. GNAT subfamily.</text>
</comment>
<dbReference type="EMBL" id="JBFDAA010000009">
    <property type="protein sequence ID" value="KAL1129221.1"/>
    <property type="molecule type" value="Genomic_DNA"/>
</dbReference>
<evidence type="ECO:0000259" key="4">
    <source>
        <dbReference type="Pfam" id="PF13302"/>
    </source>
</evidence>
<gene>
    <name evidence="5" type="ORF">AAG570_013750</name>
</gene>
<evidence type="ECO:0000256" key="1">
    <source>
        <dbReference type="ARBA" id="ARBA00009342"/>
    </source>
</evidence>
<reference evidence="5 6" key="1">
    <citation type="submission" date="2024-07" db="EMBL/GenBank/DDBJ databases">
        <title>Chromosome-level genome assembly of the water stick insect Ranatra chinensis (Heteroptera: Nepidae).</title>
        <authorList>
            <person name="Liu X."/>
        </authorList>
    </citation>
    <scope>NUCLEOTIDE SEQUENCE [LARGE SCALE GENOMIC DNA]</scope>
    <source>
        <strain evidence="5">Cailab_2021Rc</strain>
        <tissue evidence="5">Muscle</tissue>
    </source>
</reference>
<dbReference type="InterPro" id="IPR016181">
    <property type="entry name" value="Acyl_CoA_acyltransferase"/>
</dbReference>
<evidence type="ECO:0000256" key="2">
    <source>
        <dbReference type="ARBA" id="ARBA00022679"/>
    </source>
</evidence>
<keyword evidence="6" id="KW-1185">Reference proteome</keyword>
<organism evidence="5 6">
    <name type="scientific">Ranatra chinensis</name>
    <dbReference type="NCBI Taxonomy" id="642074"/>
    <lineage>
        <taxon>Eukaryota</taxon>
        <taxon>Metazoa</taxon>
        <taxon>Ecdysozoa</taxon>
        <taxon>Arthropoda</taxon>
        <taxon>Hexapoda</taxon>
        <taxon>Insecta</taxon>
        <taxon>Pterygota</taxon>
        <taxon>Neoptera</taxon>
        <taxon>Paraneoptera</taxon>
        <taxon>Hemiptera</taxon>
        <taxon>Heteroptera</taxon>
        <taxon>Panheteroptera</taxon>
        <taxon>Nepomorpha</taxon>
        <taxon>Nepidae</taxon>
        <taxon>Ranatrinae</taxon>
        <taxon>Ranatra</taxon>
    </lineage>
</organism>
<protein>
    <recommendedName>
        <fullName evidence="4">N-acetyltransferase domain-containing protein</fullName>
    </recommendedName>
</protein>
<evidence type="ECO:0000313" key="6">
    <source>
        <dbReference type="Proteomes" id="UP001558652"/>
    </source>
</evidence>
<dbReference type="Gene3D" id="3.40.630.30">
    <property type="match status" value="1"/>
</dbReference>
<accession>A0ABD0YD31</accession>
<name>A0ABD0YD31_9HEMI</name>
<dbReference type="PANTHER" id="PTHR13256">
    <property type="entry name" value="N-ACETYLTRANSFERASE 9"/>
    <property type="match status" value="1"/>
</dbReference>
<proteinExistence type="inferred from homology"/>
<evidence type="ECO:0000256" key="3">
    <source>
        <dbReference type="ARBA" id="ARBA00023315"/>
    </source>
</evidence>
<dbReference type="InterPro" id="IPR000182">
    <property type="entry name" value="GNAT_dom"/>
</dbReference>
<evidence type="ECO:0000313" key="5">
    <source>
        <dbReference type="EMBL" id="KAL1129221.1"/>
    </source>
</evidence>
<dbReference type="Pfam" id="PF13302">
    <property type="entry name" value="Acetyltransf_3"/>
    <property type="match status" value="1"/>
</dbReference>
<dbReference type="GO" id="GO:0016746">
    <property type="term" value="F:acyltransferase activity"/>
    <property type="evidence" value="ECO:0007669"/>
    <property type="project" value="UniProtKB-KW"/>
</dbReference>
<dbReference type="SUPFAM" id="SSF55729">
    <property type="entry name" value="Acyl-CoA N-acyltransferases (Nat)"/>
    <property type="match status" value="1"/>
</dbReference>
<comment type="caution">
    <text evidence="5">The sequence shown here is derived from an EMBL/GenBank/DDBJ whole genome shotgun (WGS) entry which is preliminary data.</text>
</comment>
<dbReference type="Proteomes" id="UP001558652">
    <property type="component" value="Unassembled WGS sequence"/>
</dbReference>
<keyword evidence="3" id="KW-0012">Acyltransferase</keyword>
<dbReference type="AlphaFoldDB" id="A0ABD0YD31"/>
<dbReference type="PANTHER" id="PTHR13256:SF16">
    <property type="entry name" value="ALPHA_BETA-TUBULIN-N-ACETYLTRANSFERASE 9"/>
    <property type="match status" value="1"/>
</dbReference>